<feature type="region of interest" description="Disordered" evidence="1">
    <location>
        <begin position="613"/>
        <end position="718"/>
    </location>
</feature>
<feature type="compositionally biased region" description="Polar residues" evidence="1">
    <location>
        <begin position="1379"/>
        <end position="1388"/>
    </location>
</feature>
<feature type="region of interest" description="Disordered" evidence="1">
    <location>
        <begin position="1"/>
        <end position="93"/>
    </location>
</feature>
<feature type="region of interest" description="Disordered" evidence="1">
    <location>
        <begin position="1122"/>
        <end position="1190"/>
    </location>
</feature>
<feature type="compositionally biased region" description="Basic and acidic residues" evidence="1">
    <location>
        <begin position="1538"/>
        <end position="1547"/>
    </location>
</feature>
<dbReference type="SMART" id="SM00567">
    <property type="entry name" value="EZ_HEAT"/>
    <property type="match status" value="7"/>
</dbReference>
<dbReference type="CDD" id="cd06503">
    <property type="entry name" value="ATP-synt_Fo_b"/>
    <property type="match status" value="2"/>
</dbReference>
<feature type="compositionally biased region" description="Basic and acidic residues" evidence="1">
    <location>
        <begin position="1122"/>
        <end position="1137"/>
    </location>
</feature>
<reference evidence="2" key="1">
    <citation type="journal article" date="1996" name="J. Cell Sci.">
        <title>Blackjack, a novel protein associated with microtubules in embryonic neurons.</title>
        <authorList>
            <person name="Zachow K.R."/>
            <person name="Bentley D."/>
        </authorList>
    </citation>
    <scope>NUCLEOTIDE SEQUENCE</scope>
</reference>
<feature type="compositionally biased region" description="Polar residues" evidence="1">
    <location>
        <begin position="1315"/>
        <end position="1367"/>
    </location>
</feature>
<sequence length="1547" mass="169312">MDMGGGALLHPPESLRGHERRDQQHHQHEHEHDQDDDLGPETSVDDGELQRHSCPTWTRPQSRARRPTPPAASLLPGQCEPDNVADSGEDSEDEWNYYKIEPTEKAVNVESLVQTKQPVCPESTQLNLEEKPEDIFDMESRLNPDAKEFVPSPTHSKPSFEDTIISHSPSGKILPFDNVEVPSMAQFQQEARLRPGEVSEEDALSNSAYLPDIQSDILNGGSVMDDIIKKKYGESEFKLTEQNLAAFTSNNPFEVSEVSSTKAVYGDESAASFTTSTSDILQKNLGTSASNVEGSFVETDFVASETSSVKQSEDFLGFEASREFTEFKKGLDDSLPTDFSPAKETGAISFELQKDIAPTMEECPERVKLTDDLINPFSHEQPIAEMPMEESEQITANERTDLLNESFEHGPDFTLEEYELSSPLNPCAPVFDYKNMEDNTDVPKAGEANENVDIVEQKPTEVSSDLASGAPISQIISSESPIELLDTVKTELTELDKDTLSSEHERALLAEADSELSESRSCEQLEEYLSKSSQNEKSEKDLFLQYSDESLNFNQPSTEIAEKPNFMEKSVKLEEEIHEKQSDHMVDTEFLDEVHETRSDLMKEFENRTMELNEPFSTEGEVLQNPSLDPLEELRKDAAEPLEELRKDAAEPLEELRKDAAEPLEELRKDAAEPLEELRKDAAEPLEELRKDAAEPLEELRKDAAEPLEELRKDAAEPLEELRKDAAEPLEELRKDAAEPLEELRKDAAEPLEELRKDAAEPLEELRKDAAEPLEELRKDAAEPLEELRKDAAEPLEELRKDAAEPLEELRKDAAEPLEELRKDAAEPLEELRKDAAEPLEELRKDAAEPLEELRKDAAEPAKVVDELHGEDHDLMEDVNEAGDTKVEKLDTITGLTDIRDIETASFQKDTMKLNGVESPELNNEMHTVQNITLENRLSFETASPPAEAVQNQEPSPSAEQTIGDICVPDLHGVPEALRVCVYPMPVEQSSMKDDVELISPSFESQEEKREALEKDNIHGTDFSTALKLESLSGEQRDMVETTLNEVSNKTELEELNDLTSNADKDVVVFEELQSQLNYVGIETETEIAEKAEETAEKTFEKKDISIVEQSTEKLEALDEKAVSDETLKLSDADFSDKNISGTAAEKGEPDKEAHKAGDGEDEVLMITKTPPPTPTPASQTELTKDASEMKAESTVSAVAVASAAVAGVAATTTAITSRKEPALKKQTPLSKDVKKTLVAKDSDKMKPSTKAPVRQSPGTAKAPTKTSPTSPTKASVPSTPRTSTPKRTQVAPPAAKTTAKTTTITTTTSAKSLSRPTSNVPSKPTSLATQKQSSTTTGKVPTSSIAPKPSSKTALSSTTKPSQTVRAASAPKPRVPSAATTTATKNPLANGDVKSAEVKKTSVATSKIAPRTHTAPSRTTTVSKSAGTTTAASVPKTGVQARTSLTMRPGMTNGIAQKPRVTSSTTQSPRSATNHQTATEKQHKETANKHISSRRIGTAPSKTSPAKAGVKKSPQTAKGGKTPPTANGSPLISTGTGEEKKKDPLL</sequence>
<feature type="region of interest" description="Disordered" evidence="1">
    <location>
        <begin position="145"/>
        <end position="164"/>
    </location>
</feature>
<organism evidence="2">
    <name type="scientific">Schistocerca americana</name>
    <name type="common">American grasshopper</name>
    <dbReference type="NCBI Taxonomy" id="7009"/>
    <lineage>
        <taxon>Eukaryota</taxon>
        <taxon>Metazoa</taxon>
        <taxon>Ecdysozoa</taxon>
        <taxon>Arthropoda</taxon>
        <taxon>Hexapoda</taxon>
        <taxon>Insecta</taxon>
        <taxon>Pterygota</taxon>
        <taxon>Neoptera</taxon>
        <taxon>Polyneoptera</taxon>
        <taxon>Orthoptera</taxon>
        <taxon>Caelifera</taxon>
        <taxon>Acrididea</taxon>
        <taxon>Acridomorpha</taxon>
        <taxon>Acridoidea</taxon>
        <taxon>Acrididae</taxon>
        <taxon>Cyrtacanthacridinae</taxon>
        <taxon>Schistocerca</taxon>
    </lineage>
</organism>
<dbReference type="InterPro" id="IPR004155">
    <property type="entry name" value="PBS_lyase_HEAT"/>
</dbReference>
<dbReference type="SUPFAM" id="SSF58113">
    <property type="entry name" value="Apolipoprotein A-I"/>
    <property type="match status" value="2"/>
</dbReference>
<feature type="region of interest" description="Disordered" evidence="1">
    <location>
        <begin position="1208"/>
        <end position="1547"/>
    </location>
</feature>
<feature type="compositionally biased region" description="Low complexity" evidence="1">
    <location>
        <begin position="1258"/>
        <end position="1313"/>
    </location>
</feature>
<dbReference type="Gene3D" id="1.20.120.20">
    <property type="entry name" value="Apolipoprotein"/>
    <property type="match status" value="2"/>
</dbReference>
<feature type="compositionally biased region" description="Acidic residues" evidence="1">
    <location>
        <begin position="34"/>
        <end position="47"/>
    </location>
</feature>
<dbReference type="PIR" id="T28657">
    <property type="entry name" value="T28657"/>
</dbReference>
<feature type="compositionally biased region" description="Basic and acidic residues" evidence="1">
    <location>
        <begin position="632"/>
        <end position="718"/>
    </location>
</feature>
<dbReference type="OrthoDB" id="416093at2759"/>
<protein>
    <submittedName>
        <fullName evidence="2">Blackjack</fullName>
    </submittedName>
</protein>
<evidence type="ECO:0000256" key="1">
    <source>
        <dbReference type="SAM" id="MobiDB-lite"/>
    </source>
</evidence>
<feature type="compositionally biased region" description="Polar residues" evidence="1">
    <location>
        <begin position="1461"/>
        <end position="1478"/>
    </location>
</feature>
<proteinExistence type="evidence at transcript level"/>
<accession>Q26471</accession>
<evidence type="ECO:0000313" key="2">
    <source>
        <dbReference type="EMBL" id="AAC37266.1"/>
    </source>
</evidence>
<feature type="region of interest" description="Disordered" evidence="1">
    <location>
        <begin position="746"/>
        <end position="773"/>
    </location>
</feature>
<dbReference type="InterPro" id="IPR009818">
    <property type="entry name" value="PAM2_motif"/>
</dbReference>
<name>Q26471_SCHAM</name>
<feature type="compositionally biased region" description="Basic and acidic residues" evidence="1">
    <location>
        <begin position="1146"/>
        <end position="1159"/>
    </location>
</feature>
<feature type="compositionally biased region" description="Basic and acidic residues" evidence="1">
    <location>
        <begin position="1479"/>
        <end position="1489"/>
    </location>
</feature>
<feature type="compositionally biased region" description="Basic and acidic residues" evidence="1">
    <location>
        <begin position="13"/>
        <end position="33"/>
    </location>
</feature>
<dbReference type="Pfam" id="PF07145">
    <property type="entry name" value="PAM2"/>
    <property type="match status" value="1"/>
</dbReference>
<feature type="compositionally biased region" description="Basic and acidic residues" evidence="1">
    <location>
        <begin position="1232"/>
        <end position="1247"/>
    </location>
</feature>
<feature type="compositionally biased region" description="Low complexity" evidence="1">
    <location>
        <begin position="1208"/>
        <end position="1217"/>
    </location>
</feature>
<feature type="region of interest" description="Disordered" evidence="1">
    <location>
        <begin position="504"/>
        <end position="538"/>
    </location>
</feature>
<feature type="compositionally biased region" description="Low complexity" evidence="1">
    <location>
        <begin position="1420"/>
        <end position="1434"/>
    </location>
</feature>
<feature type="compositionally biased region" description="Polar residues" evidence="1">
    <location>
        <begin position="1525"/>
        <end position="1537"/>
    </location>
</feature>
<dbReference type="EMBL" id="L76606">
    <property type="protein sequence ID" value="AAC37266.1"/>
    <property type="molecule type" value="mRNA"/>
</dbReference>